<evidence type="ECO:0000256" key="2">
    <source>
        <dbReference type="ARBA" id="ARBA00010752"/>
    </source>
</evidence>
<sequence length="286" mass="30683">MTIKTTMGQLKQAIKATLVAVNSKRCDLHIKDGQVYVQATSHSGFCRVIVSTEGSSSDIAVGSISVHAANVIFGSVAADMEVTFKPQAKGIRLRFGGSNLTLVHTDAGEAVNDLFEVTTHCTGKTLLASATGAQLAKAFDTVQYFAAKGDVRQYLCGVLIEKENELLKLTATNGFSLNSVTSDVEIKKEGEFQAILPSDAAQAFDMVFKPDDEVDIFQLGTGDTRRMVWKTKNICWLTTLVAGAFPGYRSILAGETSPLSKTWNVARKPLAAAISRVHAMSGCAFH</sequence>
<comment type="similarity">
    <text evidence="2">Belongs to the beta sliding clamp family.</text>
</comment>
<organism evidence="13 14">
    <name type="scientific">Hydrogenophaga aromaticivorans</name>
    <dbReference type="NCBI Taxonomy" id="2610898"/>
    <lineage>
        <taxon>Bacteria</taxon>
        <taxon>Pseudomonadati</taxon>
        <taxon>Pseudomonadota</taxon>
        <taxon>Betaproteobacteria</taxon>
        <taxon>Burkholderiales</taxon>
        <taxon>Comamonadaceae</taxon>
        <taxon>Hydrogenophaga</taxon>
    </lineage>
</organism>
<dbReference type="InterPro" id="IPR022637">
    <property type="entry name" value="DNA_polIII_beta_cen"/>
</dbReference>
<dbReference type="GO" id="GO:0008408">
    <property type="term" value="F:3'-5' exonuclease activity"/>
    <property type="evidence" value="ECO:0007669"/>
    <property type="project" value="InterPro"/>
</dbReference>
<dbReference type="PANTHER" id="PTHR30478">
    <property type="entry name" value="DNA POLYMERASE III SUBUNIT BETA"/>
    <property type="match status" value="1"/>
</dbReference>
<keyword evidence="14" id="KW-1185">Reference proteome</keyword>
<evidence type="ECO:0000256" key="6">
    <source>
        <dbReference type="ARBA" id="ARBA00022695"/>
    </source>
</evidence>
<dbReference type="EMBL" id="VYGV01000011">
    <property type="protein sequence ID" value="NWF46135.1"/>
    <property type="molecule type" value="Genomic_DNA"/>
</dbReference>
<evidence type="ECO:0000313" key="13">
    <source>
        <dbReference type="EMBL" id="NWF46135.1"/>
    </source>
</evidence>
<dbReference type="GO" id="GO:0009360">
    <property type="term" value="C:DNA polymerase III complex"/>
    <property type="evidence" value="ECO:0007669"/>
    <property type="project" value="InterPro"/>
</dbReference>
<dbReference type="AlphaFoldDB" id="A0A7Y8GWG2"/>
<dbReference type="InterPro" id="IPR001001">
    <property type="entry name" value="DNA_polIII_beta"/>
</dbReference>
<reference evidence="13 14" key="1">
    <citation type="submission" date="2019-09" db="EMBL/GenBank/DDBJ databases">
        <title>Hydrogenophaga aromatica sp. nov., isolated from a para-xylene-degrading enrichment culture.</title>
        <authorList>
            <person name="Tancsics A."/>
            <person name="Banerjee S."/>
        </authorList>
    </citation>
    <scope>NUCLEOTIDE SEQUENCE [LARGE SCALE GENOMIC DNA]</scope>
    <source>
        <strain evidence="13 14">D2P1</strain>
    </source>
</reference>
<dbReference type="Gene3D" id="3.70.10.10">
    <property type="match status" value="1"/>
</dbReference>
<evidence type="ECO:0000256" key="8">
    <source>
        <dbReference type="ARBA" id="ARBA00022932"/>
    </source>
</evidence>
<name>A0A7Y8GWG2_9BURK</name>
<dbReference type="GO" id="GO:0006271">
    <property type="term" value="P:DNA strand elongation involved in DNA replication"/>
    <property type="evidence" value="ECO:0007669"/>
    <property type="project" value="TreeGrafter"/>
</dbReference>
<evidence type="ECO:0000313" key="14">
    <source>
        <dbReference type="Proteomes" id="UP000545507"/>
    </source>
</evidence>
<keyword evidence="9" id="KW-0238">DNA-binding</keyword>
<dbReference type="Pfam" id="PF02767">
    <property type="entry name" value="DNA_pol3_beta_2"/>
    <property type="match status" value="1"/>
</dbReference>
<gene>
    <name evidence="13" type="ORF">F3K02_12855</name>
</gene>
<dbReference type="Proteomes" id="UP000545507">
    <property type="component" value="Unassembled WGS sequence"/>
</dbReference>
<dbReference type="PANTHER" id="PTHR30478:SF0">
    <property type="entry name" value="BETA SLIDING CLAMP"/>
    <property type="match status" value="1"/>
</dbReference>
<dbReference type="GO" id="GO:0005737">
    <property type="term" value="C:cytoplasm"/>
    <property type="evidence" value="ECO:0007669"/>
    <property type="project" value="UniProtKB-SubCell"/>
</dbReference>
<evidence type="ECO:0000256" key="10">
    <source>
        <dbReference type="ARBA" id="ARBA00030988"/>
    </source>
</evidence>
<protein>
    <recommendedName>
        <fullName evidence="3">Beta sliding clamp</fullName>
    </recommendedName>
    <alternativeName>
        <fullName evidence="11">Beta-clamp processivity factor</fullName>
    </alternativeName>
    <alternativeName>
        <fullName evidence="10">DNA polymerase III beta sliding clamp subunit</fullName>
    </alternativeName>
</protein>
<dbReference type="InterPro" id="IPR046938">
    <property type="entry name" value="DNA_clamp_sf"/>
</dbReference>
<evidence type="ECO:0000259" key="12">
    <source>
        <dbReference type="Pfam" id="PF02767"/>
    </source>
</evidence>
<evidence type="ECO:0000256" key="3">
    <source>
        <dbReference type="ARBA" id="ARBA00021035"/>
    </source>
</evidence>
<evidence type="ECO:0000256" key="5">
    <source>
        <dbReference type="ARBA" id="ARBA00022679"/>
    </source>
</evidence>
<proteinExistence type="inferred from homology"/>
<evidence type="ECO:0000256" key="11">
    <source>
        <dbReference type="ARBA" id="ARBA00033276"/>
    </source>
</evidence>
<keyword evidence="6" id="KW-0548">Nucleotidyltransferase</keyword>
<keyword evidence="7" id="KW-0235">DNA replication</keyword>
<dbReference type="GO" id="GO:0003677">
    <property type="term" value="F:DNA binding"/>
    <property type="evidence" value="ECO:0007669"/>
    <property type="project" value="UniProtKB-KW"/>
</dbReference>
<dbReference type="Gene3D" id="3.10.150.10">
    <property type="entry name" value="DNA Polymerase III, subunit A, domain 2"/>
    <property type="match status" value="1"/>
</dbReference>
<evidence type="ECO:0000256" key="4">
    <source>
        <dbReference type="ARBA" id="ARBA00022490"/>
    </source>
</evidence>
<dbReference type="RefSeq" id="WP_177136040.1">
    <property type="nucleotide sequence ID" value="NZ_VYGV01000011.1"/>
</dbReference>
<comment type="caution">
    <text evidence="13">The sequence shown here is derived from an EMBL/GenBank/DDBJ whole genome shotgun (WGS) entry which is preliminary data.</text>
</comment>
<dbReference type="SUPFAM" id="SSF55979">
    <property type="entry name" value="DNA clamp"/>
    <property type="match status" value="1"/>
</dbReference>
<dbReference type="GO" id="GO:0003887">
    <property type="term" value="F:DNA-directed DNA polymerase activity"/>
    <property type="evidence" value="ECO:0007669"/>
    <property type="project" value="UniProtKB-KW"/>
</dbReference>
<evidence type="ECO:0000256" key="7">
    <source>
        <dbReference type="ARBA" id="ARBA00022705"/>
    </source>
</evidence>
<keyword evidence="5" id="KW-0808">Transferase</keyword>
<accession>A0A7Y8GWG2</accession>
<feature type="domain" description="DNA polymerase III beta sliding clamp central" evidence="12">
    <location>
        <begin position="133"/>
        <end position="246"/>
    </location>
</feature>
<evidence type="ECO:0000256" key="9">
    <source>
        <dbReference type="ARBA" id="ARBA00023125"/>
    </source>
</evidence>
<keyword evidence="4" id="KW-0963">Cytoplasm</keyword>
<comment type="subcellular location">
    <subcellularLocation>
        <location evidence="1">Cytoplasm</location>
    </subcellularLocation>
</comment>
<keyword evidence="8" id="KW-0239">DNA-directed DNA polymerase</keyword>
<evidence type="ECO:0000256" key="1">
    <source>
        <dbReference type="ARBA" id="ARBA00004496"/>
    </source>
</evidence>